<dbReference type="AlphaFoldDB" id="E4ZHX0"/>
<reference evidence="2" key="1">
    <citation type="journal article" date="2011" name="Nat. Commun.">
        <title>Effector diversification within compartments of the Leptosphaeria maculans genome affected by Repeat-Induced Point mutations.</title>
        <authorList>
            <person name="Rouxel T."/>
            <person name="Grandaubert J."/>
            <person name="Hane J.K."/>
            <person name="Hoede C."/>
            <person name="van de Wouw A.P."/>
            <person name="Couloux A."/>
            <person name="Dominguez V."/>
            <person name="Anthouard V."/>
            <person name="Bally P."/>
            <person name="Bourras S."/>
            <person name="Cozijnsen A.J."/>
            <person name="Ciuffetti L.M."/>
            <person name="Degrave A."/>
            <person name="Dilmaghani A."/>
            <person name="Duret L."/>
            <person name="Fudal I."/>
            <person name="Goodwin S.B."/>
            <person name="Gout L."/>
            <person name="Glaser N."/>
            <person name="Linglin J."/>
            <person name="Kema G.H.J."/>
            <person name="Lapalu N."/>
            <person name="Lawrence C.B."/>
            <person name="May K."/>
            <person name="Meyer M."/>
            <person name="Ollivier B."/>
            <person name="Poulain J."/>
            <person name="Schoch C.L."/>
            <person name="Simon A."/>
            <person name="Spatafora J.W."/>
            <person name="Stachowiak A."/>
            <person name="Turgeon B.G."/>
            <person name="Tyler B.M."/>
            <person name="Vincent D."/>
            <person name="Weissenbach J."/>
            <person name="Amselem J."/>
            <person name="Quesneville H."/>
            <person name="Oliver R.P."/>
            <person name="Wincker P."/>
            <person name="Balesdent M.-H."/>
            <person name="Howlett B.J."/>
        </authorList>
    </citation>
    <scope>NUCLEOTIDE SEQUENCE [LARGE SCALE GENOMIC DNA]</scope>
    <source>
        <strain evidence="2">JN3 / isolate v23.1.3 / race Av1-4-5-6-7-8</strain>
    </source>
</reference>
<keyword evidence="2" id="KW-1185">Reference proteome</keyword>
<evidence type="ECO:0000313" key="2">
    <source>
        <dbReference type="Proteomes" id="UP000002668"/>
    </source>
</evidence>
<dbReference type="InParanoid" id="E4ZHX0"/>
<gene>
    <name evidence="1" type="ORF">LEMA_P059870.1</name>
</gene>
<organism evidence="2">
    <name type="scientific">Leptosphaeria maculans (strain JN3 / isolate v23.1.3 / race Av1-4-5-6-7-8)</name>
    <name type="common">Blackleg fungus</name>
    <name type="synonym">Phoma lingam</name>
    <dbReference type="NCBI Taxonomy" id="985895"/>
    <lineage>
        <taxon>Eukaryota</taxon>
        <taxon>Fungi</taxon>
        <taxon>Dikarya</taxon>
        <taxon>Ascomycota</taxon>
        <taxon>Pezizomycotina</taxon>
        <taxon>Dothideomycetes</taxon>
        <taxon>Pleosporomycetidae</taxon>
        <taxon>Pleosporales</taxon>
        <taxon>Pleosporineae</taxon>
        <taxon>Leptosphaeriaceae</taxon>
        <taxon>Plenodomus</taxon>
        <taxon>Plenodomus lingam/Leptosphaeria maculans species complex</taxon>
    </lineage>
</organism>
<evidence type="ECO:0000313" key="1">
    <source>
        <dbReference type="EMBL" id="CBX90953.1"/>
    </source>
</evidence>
<name>E4ZHX0_LEPMJ</name>
<dbReference type="VEuPathDB" id="FungiDB:LEMA_P059870.1"/>
<protein>
    <submittedName>
        <fullName evidence="1">Predicted protein</fullName>
    </submittedName>
</protein>
<accession>E4ZHX0</accession>
<dbReference type="EMBL" id="FP929065">
    <property type="protein sequence ID" value="CBX90953.1"/>
    <property type="molecule type" value="Genomic_DNA"/>
</dbReference>
<proteinExistence type="predicted"/>
<dbReference type="Proteomes" id="UP000002668">
    <property type="component" value="Genome"/>
</dbReference>
<dbReference type="HOGENOM" id="CLU_3087655_0_0_1"/>
<sequence>MLIIPVPTTGSTASGHQLACSVIPTAVVHNIHHSDHLHFQPSPRSGPSSSTY</sequence>